<name>A0A3A4NV58_ABYX5</name>
<gene>
    <name evidence="1" type="ORF">C4520_12925</name>
</gene>
<dbReference type="Proteomes" id="UP000265882">
    <property type="component" value="Unassembled WGS sequence"/>
</dbReference>
<proteinExistence type="predicted"/>
<dbReference type="AlphaFoldDB" id="A0A3A4NV58"/>
<keyword evidence="1" id="KW-0238">DNA-binding</keyword>
<reference evidence="1 2" key="1">
    <citation type="journal article" date="2017" name="ISME J.">
        <title>Energy and carbon metabolisms in a deep terrestrial subsurface fluid microbial community.</title>
        <authorList>
            <person name="Momper L."/>
            <person name="Jungbluth S.P."/>
            <person name="Lee M.D."/>
            <person name="Amend J.P."/>
        </authorList>
    </citation>
    <scope>NUCLEOTIDE SEQUENCE [LARGE SCALE GENOMIC DNA]</scope>
    <source>
        <strain evidence="1">SURF_5</strain>
    </source>
</reference>
<protein>
    <submittedName>
        <fullName evidence="1">AbrB/MazE/SpoVT family DNA-binding domain-containing protein</fullName>
    </submittedName>
</protein>
<accession>A0A3A4NV58</accession>
<evidence type="ECO:0000313" key="1">
    <source>
        <dbReference type="EMBL" id="RJP19431.1"/>
    </source>
</evidence>
<sequence length="79" mass="9054">MLAKKTSKNQLTLPKQVVQQFPGVDYFEVSVREKKIVLTPVKITSAASTIENVRNKMQALGLQEEDIEKAIRWARRKRA</sequence>
<evidence type="ECO:0000313" key="2">
    <source>
        <dbReference type="Proteomes" id="UP000265882"/>
    </source>
</evidence>
<dbReference type="EMBL" id="QZKU01000090">
    <property type="protein sequence ID" value="RJP19431.1"/>
    <property type="molecule type" value="Genomic_DNA"/>
</dbReference>
<organism evidence="1 2">
    <name type="scientific">Abyssobacteria bacterium (strain SURF_5)</name>
    <dbReference type="NCBI Taxonomy" id="2093360"/>
    <lineage>
        <taxon>Bacteria</taxon>
        <taxon>Pseudomonadati</taxon>
        <taxon>Candidatus Hydrogenedentota</taxon>
        <taxon>Candidatus Abyssobacteria</taxon>
    </lineage>
</organism>
<comment type="caution">
    <text evidence="1">The sequence shown here is derived from an EMBL/GenBank/DDBJ whole genome shotgun (WGS) entry which is preliminary data.</text>
</comment>
<dbReference type="SUPFAM" id="SSF89447">
    <property type="entry name" value="AbrB/MazE/MraZ-like"/>
    <property type="match status" value="1"/>
</dbReference>
<dbReference type="GO" id="GO:0003677">
    <property type="term" value="F:DNA binding"/>
    <property type="evidence" value="ECO:0007669"/>
    <property type="project" value="UniProtKB-KW"/>
</dbReference>
<dbReference type="InterPro" id="IPR037914">
    <property type="entry name" value="SpoVT-AbrB_sf"/>
</dbReference>